<evidence type="ECO:0000313" key="3">
    <source>
        <dbReference type="Proteomes" id="UP000231134"/>
    </source>
</evidence>
<keyword evidence="1" id="KW-0812">Transmembrane</keyword>
<keyword evidence="1" id="KW-1133">Transmembrane helix</keyword>
<dbReference type="OrthoDB" id="9813009at2"/>
<accession>A0A2M9A8S0</accession>
<evidence type="ECO:0000313" key="2">
    <source>
        <dbReference type="EMBL" id="PJJ42094.1"/>
    </source>
</evidence>
<dbReference type="Proteomes" id="UP000231134">
    <property type="component" value="Unassembled WGS sequence"/>
</dbReference>
<feature type="transmembrane region" description="Helical" evidence="1">
    <location>
        <begin position="166"/>
        <end position="189"/>
    </location>
</feature>
<dbReference type="InterPro" id="IPR049500">
    <property type="entry name" value="Peptidase_M50B-like"/>
</dbReference>
<organism evidence="2 3">
    <name type="scientific">Hallerella succinigenes</name>
    <dbReference type="NCBI Taxonomy" id="1896222"/>
    <lineage>
        <taxon>Bacteria</taxon>
        <taxon>Pseudomonadati</taxon>
        <taxon>Fibrobacterota</taxon>
        <taxon>Fibrobacteria</taxon>
        <taxon>Fibrobacterales</taxon>
        <taxon>Fibrobacteraceae</taxon>
        <taxon>Hallerella</taxon>
    </lineage>
</organism>
<gene>
    <name evidence="2" type="ORF">BGX16_2110</name>
</gene>
<name>A0A2M9A8S0_9BACT</name>
<keyword evidence="1" id="KW-0472">Membrane</keyword>
<protein>
    <submittedName>
        <fullName evidence="2">Peptidase M50B-like protein</fullName>
    </submittedName>
</protein>
<reference evidence="2 3" key="1">
    <citation type="submission" date="2017-11" db="EMBL/GenBank/DDBJ databases">
        <title>Animal gut microbial communities from fecal samples from Wisconsin, USA.</title>
        <authorList>
            <person name="Neumann A."/>
        </authorList>
    </citation>
    <scope>NUCLEOTIDE SEQUENCE [LARGE SCALE GENOMIC DNA]</scope>
    <source>
        <strain evidence="2 3">UWS3</strain>
    </source>
</reference>
<dbReference type="Pfam" id="PF13398">
    <property type="entry name" value="Peptidase_M50B"/>
    <property type="match status" value="1"/>
</dbReference>
<feature type="transmembrane region" description="Helical" evidence="1">
    <location>
        <begin position="135"/>
        <end position="154"/>
    </location>
</feature>
<feature type="transmembrane region" description="Helical" evidence="1">
    <location>
        <begin position="110"/>
        <end position="129"/>
    </location>
</feature>
<feature type="transmembrane region" description="Helical" evidence="1">
    <location>
        <begin position="37"/>
        <end position="58"/>
    </location>
</feature>
<evidence type="ECO:0000256" key="1">
    <source>
        <dbReference type="SAM" id="Phobius"/>
    </source>
</evidence>
<proteinExistence type="predicted"/>
<dbReference type="AlphaFoldDB" id="A0A2M9A8S0"/>
<dbReference type="EMBL" id="PGEX01000001">
    <property type="protein sequence ID" value="PJJ42094.1"/>
    <property type="molecule type" value="Genomic_DNA"/>
</dbReference>
<dbReference type="RefSeq" id="WP_100425985.1">
    <property type="nucleotide sequence ID" value="NZ_PGEX01000001.1"/>
</dbReference>
<sequence>MKVLCTFVGAPLLLLLAFAFGDSLWQGYGAFVENWKIFQFEFYGVVAYFALRVVLFAFRRNLEFAETFCHELNHTVFAVLSFHKVESFFAHADEGGQVTFYGNTNPVISLAPYTFPLFAFVMAWISLILIPEARIVAQGLVGFFLMFHLVSVFHEARPRQTDLKEFGYAFSYAAILFANLFWVPVVAWLSAGGVSLAWAWAKSGFEVAWNWGTYLWSFV</sequence>
<keyword evidence="3" id="KW-1185">Reference proteome</keyword>
<comment type="caution">
    <text evidence="2">The sequence shown here is derived from an EMBL/GenBank/DDBJ whole genome shotgun (WGS) entry which is preliminary data.</text>
</comment>